<organism evidence="2 3">
    <name type="scientific">Marasmiellus scandens</name>
    <dbReference type="NCBI Taxonomy" id="2682957"/>
    <lineage>
        <taxon>Eukaryota</taxon>
        <taxon>Fungi</taxon>
        <taxon>Dikarya</taxon>
        <taxon>Basidiomycota</taxon>
        <taxon>Agaricomycotina</taxon>
        <taxon>Agaricomycetes</taxon>
        <taxon>Agaricomycetidae</taxon>
        <taxon>Agaricales</taxon>
        <taxon>Marasmiineae</taxon>
        <taxon>Omphalotaceae</taxon>
        <taxon>Marasmiellus</taxon>
    </lineage>
</organism>
<dbReference type="Pfam" id="PF12937">
    <property type="entry name" value="F-box-like"/>
    <property type="match status" value="1"/>
</dbReference>
<protein>
    <recommendedName>
        <fullName evidence="1">F-box domain-containing protein</fullName>
    </recommendedName>
</protein>
<dbReference type="SUPFAM" id="SSF52047">
    <property type="entry name" value="RNI-like"/>
    <property type="match status" value="1"/>
</dbReference>
<feature type="domain" description="F-box" evidence="1">
    <location>
        <begin position="37"/>
        <end position="81"/>
    </location>
</feature>
<name>A0ABR1JN52_9AGAR</name>
<evidence type="ECO:0000313" key="3">
    <source>
        <dbReference type="Proteomes" id="UP001498398"/>
    </source>
</evidence>
<dbReference type="InterPro" id="IPR032675">
    <property type="entry name" value="LRR_dom_sf"/>
</dbReference>
<sequence>MGLFYDSEHYVSFDLTIPRNTSRPIRSRPTSSLSTLPHIPLELVLLILQHAHDKRTYASASLVCRAWSLPAQQFLFHNVSLSSQSACLSFLHAISSSPALASSVRSLSASIDHNQPYGLSQRTFAKAFSLCLNLDELRVSLYGCAEPGKDIVGAPDVARMRRLAPSWDDESLDLLSQGPGSTLTKLRFCNWSDNRDSLGQLLGVFPSVQHLVLTGTPPELPAAADSTPLPPSLALRSLRVNFQSYPSPDYFQWLLHTSSLNSIAFDRVPPAPVLELLLNTHRESLESLYLPSFPVVPQTPASSNAKGAENALISSLASMSAMKSLAIESPESFLRVLASKSLPASLETLSFGLEMDNRAGSASLRSIVDAVRTKESLTELRVMMFDVEDPAEARGRGIGGGEKGECKHLASLKMLCATRGIELGVERDVRRWRERVFECMH</sequence>
<keyword evidence="3" id="KW-1185">Reference proteome</keyword>
<dbReference type="Gene3D" id="3.80.10.10">
    <property type="entry name" value="Ribonuclease Inhibitor"/>
    <property type="match status" value="1"/>
</dbReference>
<dbReference type="Proteomes" id="UP001498398">
    <property type="component" value="Unassembled WGS sequence"/>
</dbReference>
<dbReference type="InterPro" id="IPR001810">
    <property type="entry name" value="F-box_dom"/>
</dbReference>
<gene>
    <name evidence="2" type="ORF">VKT23_006573</name>
</gene>
<accession>A0ABR1JN52</accession>
<reference evidence="2 3" key="1">
    <citation type="submission" date="2024-01" db="EMBL/GenBank/DDBJ databases">
        <title>A draft genome for the cacao thread blight pathogen Marasmiellus scandens.</title>
        <authorList>
            <person name="Baruah I.K."/>
            <person name="Leung J."/>
            <person name="Bukari Y."/>
            <person name="Amoako-Attah I."/>
            <person name="Meinhardt L.W."/>
            <person name="Bailey B.A."/>
            <person name="Cohen S.P."/>
        </authorList>
    </citation>
    <scope>NUCLEOTIDE SEQUENCE [LARGE SCALE GENOMIC DNA]</scope>
    <source>
        <strain evidence="2 3">GH-19</strain>
    </source>
</reference>
<proteinExistence type="predicted"/>
<evidence type="ECO:0000313" key="2">
    <source>
        <dbReference type="EMBL" id="KAK7464408.1"/>
    </source>
</evidence>
<dbReference type="EMBL" id="JBANRG010000008">
    <property type="protein sequence ID" value="KAK7464408.1"/>
    <property type="molecule type" value="Genomic_DNA"/>
</dbReference>
<dbReference type="InterPro" id="IPR036047">
    <property type="entry name" value="F-box-like_dom_sf"/>
</dbReference>
<evidence type="ECO:0000259" key="1">
    <source>
        <dbReference type="Pfam" id="PF12937"/>
    </source>
</evidence>
<comment type="caution">
    <text evidence="2">The sequence shown here is derived from an EMBL/GenBank/DDBJ whole genome shotgun (WGS) entry which is preliminary data.</text>
</comment>
<dbReference type="SUPFAM" id="SSF81383">
    <property type="entry name" value="F-box domain"/>
    <property type="match status" value="1"/>
</dbReference>